<feature type="domain" description="Peptidase M1 membrane alanine aminopeptidase" evidence="21">
    <location>
        <begin position="185"/>
        <end position="413"/>
    </location>
</feature>
<feature type="binding site" evidence="18">
    <location>
        <position position="261"/>
    </location>
    <ligand>
        <name>Zn(2+)</name>
        <dbReference type="ChEBI" id="CHEBI:29105"/>
        <note>catalytic</note>
    </ligand>
</feature>
<keyword evidence="15" id="KW-1015">Disulfide bond</keyword>
<gene>
    <name evidence="24" type="ORF">NDU88_005254</name>
</gene>
<dbReference type="GO" id="GO:0005615">
    <property type="term" value="C:extracellular space"/>
    <property type="evidence" value="ECO:0007669"/>
    <property type="project" value="TreeGrafter"/>
</dbReference>
<evidence type="ECO:0000256" key="12">
    <source>
        <dbReference type="ARBA" id="ARBA00022989"/>
    </source>
</evidence>
<comment type="subunit">
    <text evidence="3">Homodimer.</text>
</comment>
<evidence type="ECO:0000256" key="18">
    <source>
        <dbReference type="PIRSR" id="PIRSR634016-3"/>
    </source>
</evidence>
<reference evidence="24" key="1">
    <citation type="journal article" date="2022" name="bioRxiv">
        <title>Sequencing and chromosome-scale assembly of the giantPleurodeles waltlgenome.</title>
        <authorList>
            <person name="Brown T."/>
            <person name="Elewa A."/>
            <person name="Iarovenko S."/>
            <person name="Subramanian E."/>
            <person name="Araus A.J."/>
            <person name="Petzold A."/>
            <person name="Susuki M."/>
            <person name="Suzuki K.-i.T."/>
            <person name="Hayashi T."/>
            <person name="Toyoda A."/>
            <person name="Oliveira C."/>
            <person name="Osipova E."/>
            <person name="Leigh N.D."/>
            <person name="Simon A."/>
            <person name="Yun M.H."/>
        </authorList>
    </citation>
    <scope>NUCLEOTIDE SEQUENCE</scope>
    <source>
        <strain evidence="24">20211129_DDA</strain>
        <tissue evidence="24">Liver</tissue>
    </source>
</reference>
<dbReference type="InterPro" id="IPR050344">
    <property type="entry name" value="Peptidase_M1_aminopeptidases"/>
</dbReference>
<dbReference type="InterPro" id="IPR001930">
    <property type="entry name" value="Peptidase_M1"/>
</dbReference>
<comment type="caution">
    <text evidence="24">The sequence shown here is derived from an EMBL/GenBank/DDBJ whole genome shotgun (WGS) entry which is preliminary data.</text>
</comment>
<dbReference type="FunFam" id="2.60.40.1730:FF:000001">
    <property type="entry name" value="Leucyl-cystinyl aminopeptidase"/>
    <property type="match status" value="1"/>
</dbReference>
<evidence type="ECO:0000256" key="7">
    <source>
        <dbReference type="ARBA" id="ARBA00022692"/>
    </source>
</evidence>
<evidence type="ECO:0000256" key="2">
    <source>
        <dbReference type="ARBA" id="ARBA00010136"/>
    </source>
</evidence>
<evidence type="ECO:0000256" key="3">
    <source>
        <dbReference type="ARBA" id="ARBA00011738"/>
    </source>
</evidence>
<dbReference type="PANTHER" id="PTHR11533">
    <property type="entry name" value="PROTEASE M1 ZINC METALLOPROTEASE"/>
    <property type="match status" value="1"/>
</dbReference>
<dbReference type="FunFam" id="1.10.390.10:FF:000016">
    <property type="entry name" value="Glutamyl aminopeptidase"/>
    <property type="match status" value="1"/>
</dbReference>
<dbReference type="GO" id="GO:0042277">
    <property type="term" value="F:peptide binding"/>
    <property type="evidence" value="ECO:0007669"/>
    <property type="project" value="TreeGrafter"/>
</dbReference>
<dbReference type="Pfam" id="PF11838">
    <property type="entry name" value="ERAP1_C"/>
    <property type="match status" value="1"/>
</dbReference>
<keyword evidence="9 20" id="KW-0378">Hydrolase</keyword>
<dbReference type="AlphaFoldDB" id="A0AAV7TV36"/>
<comment type="cofactor">
    <cofactor evidence="18 20">
        <name>Zn(2+)</name>
        <dbReference type="ChEBI" id="CHEBI:29105"/>
    </cofactor>
    <text evidence="18 20">Binds 1 zinc ion per subunit.</text>
</comment>
<protein>
    <recommendedName>
        <fullName evidence="20">Aminopeptidase</fullName>
        <ecNumber evidence="20">3.4.11.-</ecNumber>
    </recommendedName>
</protein>
<dbReference type="GO" id="GO:0008270">
    <property type="term" value="F:zinc ion binding"/>
    <property type="evidence" value="ECO:0007669"/>
    <property type="project" value="UniProtKB-UniRule"/>
</dbReference>
<comment type="subcellular location">
    <subcellularLocation>
        <location evidence="1">Cell membrane</location>
        <topology evidence="1">Single-pass type II membrane protein</topology>
    </subcellularLocation>
</comment>
<dbReference type="InterPro" id="IPR045357">
    <property type="entry name" value="Aminopeptidase_N-like_N"/>
</dbReference>
<keyword evidence="11" id="KW-0735">Signal-anchor</keyword>
<feature type="active site" description="Proton acceptor" evidence="17">
    <location>
        <position position="258"/>
    </location>
</feature>
<evidence type="ECO:0000256" key="8">
    <source>
        <dbReference type="ARBA" id="ARBA00022723"/>
    </source>
</evidence>
<feature type="domain" description="Aminopeptidase N-like N-terminal" evidence="23">
    <location>
        <begin position="7"/>
        <end position="149"/>
    </location>
</feature>
<keyword evidence="4 20" id="KW-0031">Aminopeptidase</keyword>
<dbReference type="GO" id="GO:0005886">
    <property type="term" value="C:plasma membrane"/>
    <property type="evidence" value="ECO:0007669"/>
    <property type="project" value="UniProtKB-SubCell"/>
</dbReference>
<dbReference type="Gene3D" id="1.25.50.20">
    <property type="match status" value="1"/>
</dbReference>
<proteinExistence type="inferred from homology"/>
<dbReference type="FunFam" id="1.25.50.20:FF:000012">
    <property type="entry name" value="Aminopeptidase N"/>
    <property type="match status" value="1"/>
</dbReference>
<dbReference type="InterPro" id="IPR034016">
    <property type="entry name" value="M1_APN-typ"/>
</dbReference>
<organism evidence="24 25">
    <name type="scientific">Pleurodeles waltl</name>
    <name type="common">Iberian ribbed newt</name>
    <dbReference type="NCBI Taxonomy" id="8319"/>
    <lineage>
        <taxon>Eukaryota</taxon>
        <taxon>Metazoa</taxon>
        <taxon>Chordata</taxon>
        <taxon>Craniata</taxon>
        <taxon>Vertebrata</taxon>
        <taxon>Euteleostomi</taxon>
        <taxon>Amphibia</taxon>
        <taxon>Batrachia</taxon>
        <taxon>Caudata</taxon>
        <taxon>Salamandroidea</taxon>
        <taxon>Salamandridae</taxon>
        <taxon>Pleurodelinae</taxon>
        <taxon>Pleurodeles</taxon>
    </lineage>
</organism>
<keyword evidence="8 18" id="KW-0479">Metal-binding</keyword>
<dbReference type="EC" id="3.4.11.-" evidence="20"/>
<keyword evidence="10 18" id="KW-0862">Zinc</keyword>
<evidence type="ECO:0000256" key="1">
    <source>
        <dbReference type="ARBA" id="ARBA00004401"/>
    </source>
</evidence>
<evidence type="ECO:0000256" key="15">
    <source>
        <dbReference type="ARBA" id="ARBA00023157"/>
    </source>
</evidence>
<dbReference type="InterPro" id="IPR014782">
    <property type="entry name" value="Peptidase_M1_dom"/>
</dbReference>
<dbReference type="EMBL" id="JANPWB010000006">
    <property type="protein sequence ID" value="KAJ1180029.1"/>
    <property type="molecule type" value="Genomic_DNA"/>
</dbReference>
<dbReference type="GO" id="GO:0005737">
    <property type="term" value="C:cytoplasm"/>
    <property type="evidence" value="ECO:0007669"/>
    <property type="project" value="TreeGrafter"/>
</dbReference>
<keyword evidence="13 20" id="KW-0482">Metalloprotease</keyword>
<keyword evidence="14" id="KW-0472">Membrane</keyword>
<evidence type="ECO:0000256" key="6">
    <source>
        <dbReference type="ARBA" id="ARBA00022670"/>
    </source>
</evidence>
<evidence type="ECO:0000256" key="19">
    <source>
        <dbReference type="PIRSR" id="PIRSR634016-4"/>
    </source>
</evidence>
<dbReference type="PANTHER" id="PTHR11533:SF172">
    <property type="entry name" value="AMINOPEPTIDASE N"/>
    <property type="match status" value="1"/>
</dbReference>
<evidence type="ECO:0000256" key="4">
    <source>
        <dbReference type="ARBA" id="ARBA00022438"/>
    </source>
</evidence>
<evidence type="ECO:0000256" key="14">
    <source>
        <dbReference type="ARBA" id="ARBA00023136"/>
    </source>
</evidence>
<dbReference type="GO" id="GO:0043171">
    <property type="term" value="P:peptide catabolic process"/>
    <property type="evidence" value="ECO:0007669"/>
    <property type="project" value="TreeGrafter"/>
</dbReference>
<evidence type="ECO:0000256" key="13">
    <source>
        <dbReference type="ARBA" id="ARBA00023049"/>
    </source>
</evidence>
<evidence type="ECO:0000256" key="16">
    <source>
        <dbReference type="ARBA" id="ARBA00023180"/>
    </source>
</evidence>
<sequence>MQSLVHVSLSSVDGLHPPLIRRSWLEVPTQYLVVELNSNLESGNNYSMYSEFTGELADDLAGFYRSEYMEGNETRIIATTQMEATDARKAFPCFDEPEMKATFNITLIYKPQFVALSNMPNISTTMKELEGSIWSVTTFEKTPKMSTYLLAFIVSDFEKVEQASNGVQIRIWGRKKAIEDNHGAYALSVTGRILAFFESYYNSTYPLPKSDQVALPDFGAGAMENWGLITYRETALLYDPLTSSIGNKERILTVIAHELAHQWFGNLVTLRWWNDLWLNEGFSSYVHFLGADYAEKTWNIKDLIVLNDVYVVMGIDALASSHPLSSREDEVNTPDEIHELFDSITYSKGASVIRMLSEFLTEPLFVEGVTSYLQAFKYGNTVYDDLWFHLEKAVENQEAVKLPTSIKNIMDTWVLQMGFPVVTVNTTTGTITQNHFLLDPHSTVTRPSDFNYTWIVPITSMKSGIIQPPYWLQDTSAVNNTFQVADGSTDWILVNLDVVGYYRVNYDQANWRRLLLQFQTNHTVIPVINRAQIIDDAFNLARANYIRTTSALETTTYLTKETEYMPWQAALGSLNYFTIMFDRSSIYGPMKLYLKKLVGPLFQHFKNVTKDWTILPERLMDQYNEVNAISTACSSGIPECWTLASELYKKWMADSNNNTITPNLRPAVYCSAIATGGENEWNFAWEMFTKATVATEADKLRAAMACSKEPWILSRYLEYTLDSTKIRKQDAAATISYIAGNTIGQSLAWDFISAKWEQIFQQFSGSSFSISGLMAGVTQRFSSEFELKQLEQFKKDYAHIGFGPATRELEQALERTKANIKWVQENREPVQLWFEAAVRNSS</sequence>
<dbReference type="FunFam" id="2.60.40.1910:FF:000005">
    <property type="entry name" value="Aminopeptidase"/>
    <property type="match status" value="1"/>
</dbReference>
<evidence type="ECO:0000259" key="23">
    <source>
        <dbReference type="Pfam" id="PF17900"/>
    </source>
</evidence>
<dbReference type="SUPFAM" id="SSF55486">
    <property type="entry name" value="Metalloproteases ('zincins'), catalytic domain"/>
    <property type="match status" value="1"/>
</dbReference>
<dbReference type="GO" id="GO:0070006">
    <property type="term" value="F:metalloaminopeptidase activity"/>
    <property type="evidence" value="ECO:0007669"/>
    <property type="project" value="TreeGrafter"/>
</dbReference>
<dbReference type="GO" id="GO:0006508">
    <property type="term" value="P:proteolysis"/>
    <property type="evidence" value="ECO:0007669"/>
    <property type="project" value="UniProtKB-KW"/>
</dbReference>
<dbReference type="Pfam" id="PF01433">
    <property type="entry name" value="Peptidase_M1"/>
    <property type="match status" value="1"/>
</dbReference>
<dbReference type="Gene3D" id="1.10.390.10">
    <property type="entry name" value="Neutral Protease Domain 2"/>
    <property type="match status" value="1"/>
</dbReference>
<evidence type="ECO:0000259" key="22">
    <source>
        <dbReference type="Pfam" id="PF11838"/>
    </source>
</evidence>
<dbReference type="InterPro" id="IPR024571">
    <property type="entry name" value="ERAP1-like_C_dom"/>
</dbReference>
<dbReference type="PRINTS" id="PR00756">
    <property type="entry name" value="ALADIPTASE"/>
</dbReference>
<feature type="binding site" evidence="18">
    <location>
        <position position="280"/>
    </location>
    <ligand>
        <name>Zn(2+)</name>
        <dbReference type="ChEBI" id="CHEBI:29105"/>
        <note>catalytic</note>
    </ligand>
</feature>
<evidence type="ECO:0000256" key="10">
    <source>
        <dbReference type="ARBA" id="ARBA00022833"/>
    </source>
</evidence>
<dbReference type="InterPro" id="IPR042097">
    <property type="entry name" value="Aminopeptidase_N-like_N_sf"/>
</dbReference>
<evidence type="ECO:0000256" key="9">
    <source>
        <dbReference type="ARBA" id="ARBA00022801"/>
    </source>
</evidence>
<dbReference type="Proteomes" id="UP001066276">
    <property type="component" value="Chromosome 3_2"/>
</dbReference>
<evidence type="ECO:0000313" key="24">
    <source>
        <dbReference type="EMBL" id="KAJ1180029.1"/>
    </source>
</evidence>
<feature type="site" description="Transition state stabilizer" evidence="19">
    <location>
        <position position="346"/>
    </location>
</feature>
<evidence type="ECO:0000259" key="21">
    <source>
        <dbReference type="Pfam" id="PF01433"/>
    </source>
</evidence>
<keyword evidence="6 20" id="KW-0645">Protease</keyword>
<accession>A0AAV7TV36</accession>
<dbReference type="CDD" id="cd09601">
    <property type="entry name" value="M1_APN-Q_like"/>
    <property type="match status" value="1"/>
</dbReference>
<dbReference type="InterPro" id="IPR027268">
    <property type="entry name" value="Peptidase_M4/M1_CTD_sf"/>
</dbReference>
<dbReference type="Gene3D" id="2.60.40.1730">
    <property type="entry name" value="tricorn interacting facor f3 domain"/>
    <property type="match status" value="1"/>
</dbReference>
<evidence type="ECO:0000313" key="25">
    <source>
        <dbReference type="Proteomes" id="UP001066276"/>
    </source>
</evidence>
<evidence type="ECO:0000256" key="11">
    <source>
        <dbReference type="ARBA" id="ARBA00022968"/>
    </source>
</evidence>
<keyword evidence="25" id="KW-1185">Reference proteome</keyword>
<evidence type="ECO:0000256" key="17">
    <source>
        <dbReference type="PIRSR" id="PIRSR634016-1"/>
    </source>
</evidence>
<dbReference type="Pfam" id="PF17900">
    <property type="entry name" value="Peptidase_M1_N"/>
    <property type="match status" value="1"/>
</dbReference>
<evidence type="ECO:0000256" key="20">
    <source>
        <dbReference type="RuleBase" id="RU364040"/>
    </source>
</evidence>
<feature type="binding site" evidence="18">
    <location>
        <position position="257"/>
    </location>
    <ligand>
        <name>Zn(2+)</name>
        <dbReference type="ChEBI" id="CHEBI:29105"/>
        <note>catalytic</note>
    </ligand>
</feature>
<comment type="similarity">
    <text evidence="2 20">Belongs to the peptidase M1 family.</text>
</comment>
<name>A0AAV7TV36_PLEWA</name>
<keyword evidence="5" id="KW-1003">Cell membrane</keyword>
<feature type="domain" description="ERAP1-like C-terminal" evidence="22">
    <location>
        <begin position="491"/>
        <end position="817"/>
    </location>
</feature>
<keyword evidence="7" id="KW-0812">Transmembrane</keyword>
<keyword evidence="16" id="KW-0325">Glycoprotein</keyword>
<dbReference type="Gene3D" id="2.60.40.1910">
    <property type="match status" value="1"/>
</dbReference>
<evidence type="ECO:0000256" key="5">
    <source>
        <dbReference type="ARBA" id="ARBA00022475"/>
    </source>
</evidence>
<keyword evidence="12" id="KW-1133">Transmembrane helix</keyword>
<dbReference type="SUPFAM" id="SSF63737">
    <property type="entry name" value="Leukotriene A4 hydrolase N-terminal domain"/>
    <property type="match status" value="1"/>
</dbReference>